<name>A0A834MGT6_RHYFE</name>
<sequence length="111" mass="12888">MCLFVLRYCINSIGSGTARYVVIVPLPRFRHVKTKTDISVPKETGDTIRQWRISPVDLNNSNNNNEKLNPFKVLFVIDKQELAYQRTYFVFDRNSFFGKETTKRSVHEATG</sequence>
<organism evidence="1 2">
    <name type="scientific">Rhynchophorus ferrugineus</name>
    <name type="common">Red palm weevil</name>
    <name type="synonym">Curculio ferrugineus</name>
    <dbReference type="NCBI Taxonomy" id="354439"/>
    <lineage>
        <taxon>Eukaryota</taxon>
        <taxon>Metazoa</taxon>
        <taxon>Ecdysozoa</taxon>
        <taxon>Arthropoda</taxon>
        <taxon>Hexapoda</taxon>
        <taxon>Insecta</taxon>
        <taxon>Pterygota</taxon>
        <taxon>Neoptera</taxon>
        <taxon>Endopterygota</taxon>
        <taxon>Coleoptera</taxon>
        <taxon>Polyphaga</taxon>
        <taxon>Cucujiformia</taxon>
        <taxon>Curculionidae</taxon>
        <taxon>Dryophthorinae</taxon>
        <taxon>Rhynchophorus</taxon>
    </lineage>
</organism>
<keyword evidence="2" id="KW-1185">Reference proteome</keyword>
<evidence type="ECO:0000313" key="2">
    <source>
        <dbReference type="Proteomes" id="UP000625711"/>
    </source>
</evidence>
<dbReference type="Proteomes" id="UP000625711">
    <property type="component" value="Unassembled WGS sequence"/>
</dbReference>
<evidence type="ECO:0000313" key="1">
    <source>
        <dbReference type="EMBL" id="KAF7277889.1"/>
    </source>
</evidence>
<proteinExistence type="predicted"/>
<gene>
    <name evidence="1" type="ORF">GWI33_009143</name>
</gene>
<protein>
    <submittedName>
        <fullName evidence="1">Uncharacterized protein</fullName>
    </submittedName>
</protein>
<accession>A0A834MGT6</accession>
<dbReference type="AlphaFoldDB" id="A0A834MGT6"/>
<reference evidence="1" key="1">
    <citation type="submission" date="2020-08" db="EMBL/GenBank/DDBJ databases">
        <title>Genome sequencing and assembly of the red palm weevil Rhynchophorus ferrugineus.</title>
        <authorList>
            <person name="Dias G.B."/>
            <person name="Bergman C.M."/>
            <person name="Manee M."/>
        </authorList>
    </citation>
    <scope>NUCLEOTIDE SEQUENCE</scope>
    <source>
        <strain evidence="1">AA-2017</strain>
        <tissue evidence="1">Whole larva</tissue>
    </source>
</reference>
<dbReference type="EMBL" id="JAACXV010000412">
    <property type="protein sequence ID" value="KAF7277889.1"/>
    <property type="molecule type" value="Genomic_DNA"/>
</dbReference>
<comment type="caution">
    <text evidence="1">The sequence shown here is derived from an EMBL/GenBank/DDBJ whole genome shotgun (WGS) entry which is preliminary data.</text>
</comment>